<dbReference type="Gene3D" id="1.10.110.10">
    <property type="entry name" value="Plant lipid-transfer and hydrophobic proteins"/>
    <property type="match status" value="1"/>
</dbReference>
<feature type="domain" description="Bifunctional inhibitor/plant lipid transfer protein/seed storage helical" evidence="6">
    <location>
        <begin position="28"/>
        <end position="112"/>
    </location>
</feature>
<evidence type="ECO:0000256" key="4">
    <source>
        <dbReference type="RuleBase" id="RU000628"/>
    </source>
</evidence>
<dbReference type="SMART" id="SM00499">
    <property type="entry name" value="AAI"/>
    <property type="match status" value="1"/>
</dbReference>
<name>Q8W539_9FABA</name>
<dbReference type="SMR" id="Q8W539"/>
<evidence type="ECO:0000256" key="3">
    <source>
        <dbReference type="ARBA" id="ARBA00023157"/>
    </source>
</evidence>
<dbReference type="FunFam" id="1.10.110.10:FF:000002">
    <property type="entry name" value="Non-specific lipid-transfer protein"/>
    <property type="match status" value="1"/>
</dbReference>
<feature type="signal peptide" evidence="5">
    <location>
        <begin position="1"/>
        <end position="19"/>
    </location>
</feature>
<protein>
    <recommendedName>
        <fullName evidence="4">Non-specific lipid-transfer protein</fullName>
    </recommendedName>
</protein>
<proteinExistence type="evidence at transcript level"/>
<feature type="chain" id="PRO_5004315347" description="Non-specific lipid-transfer protein" evidence="5">
    <location>
        <begin position="20"/>
        <end position="117"/>
    </location>
</feature>
<dbReference type="InterPro" id="IPR036312">
    <property type="entry name" value="Bifun_inhib/LTP/seed_sf"/>
</dbReference>
<sequence length="117" mass="11855">MASIKVACVVLICMVMVGAAPIAQAITCGQVVSNLTPCITYLQRGGAVPGQCCNGVKTLVSSAQTTADKQTACNCLKSTAATIPNINFGNAGSLPGKCGVNLPYKISPSTNCASIKF</sequence>
<dbReference type="GO" id="GO:0008289">
    <property type="term" value="F:lipid binding"/>
    <property type="evidence" value="ECO:0007669"/>
    <property type="project" value="UniProtKB-KW"/>
</dbReference>
<evidence type="ECO:0000256" key="5">
    <source>
        <dbReference type="SAM" id="SignalP"/>
    </source>
</evidence>
<keyword evidence="4" id="KW-0446">Lipid-binding</keyword>
<dbReference type="AlphaFoldDB" id="Q8W539"/>
<evidence type="ECO:0000256" key="1">
    <source>
        <dbReference type="ARBA" id="ARBA00009748"/>
    </source>
</evidence>
<evidence type="ECO:0000259" key="6">
    <source>
        <dbReference type="SMART" id="SM00499"/>
    </source>
</evidence>
<comment type="function">
    <text evidence="4">Plant non-specific lipid-transfer proteins transfer phospholipids as well as galactolipids across membranes. May play a role in wax or cutin deposition in the cell walls of expanding epidermal cells and certain secretory tissues.</text>
</comment>
<organism evidence="7">
    <name type="scientific">Retama raetam</name>
    <dbReference type="NCBI Taxonomy" id="49837"/>
    <lineage>
        <taxon>Eukaryota</taxon>
        <taxon>Viridiplantae</taxon>
        <taxon>Streptophyta</taxon>
        <taxon>Embryophyta</taxon>
        <taxon>Tracheophyta</taxon>
        <taxon>Spermatophyta</taxon>
        <taxon>Magnoliopsida</taxon>
        <taxon>eudicotyledons</taxon>
        <taxon>Gunneridae</taxon>
        <taxon>Pentapetalae</taxon>
        <taxon>rosids</taxon>
        <taxon>fabids</taxon>
        <taxon>Fabales</taxon>
        <taxon>Fabaceae</taxon>
        <taxon>Papilionoideae</taxon>
        <taxon>50 kb inversion clade</taxon>
        <taxon>genistoids sensu lato</taxon>
        <taxon>core genistoids</taxon>
        <taxon>Genisteae</taxon>
        <taxon>Retama</taxon>
    </lineage>
</organism>
<dbReference type="InterPro" id="IPR000528">
    <property type="entry name" value="Plant_nsLTP"/>
</dbReference>
<dbReference type="Pfam" id="PF00234">
    <property type="entry name" value="Tryp_alpha_amyl"/>
    <property type="match status" value="1"/>
</dbReference>
<dbReference type="PRINTS" id="PR00382">
    <property type="entry name" value="LIPIDTRNSFER"/>
</dbReference>
<keyword evidence="2 4" id="KW-0813">Transport</keyword>
<evidence type="ECO:0000313" key="7">
    <source>
        <dbReference type="EMBL" id="AAL32039.1"/>
    </source>
</evidence>
<accession>Q8W539</accession>
<comment type="similarity">
    <text evidence="1 4">Belongs to the plant LTP family.</text>
</comment>
<evidence type="ECO:0000256" key="2">
    <source>
        <dbReference type="ARBA" id="ARBA00022448"/>
    </source>
</evidence>
<keyword evidence="5" id="KW-0732">Signal</keyword>
<dbReference type="InterPro" id="IPR016140">
    <property type="entry name" value="Bifunc_inhib/LTP/seed_store"/>
</dbReference>
<dbReference type="PANTHER" id="PTHR33076">
    <property type="entry name" value="NON-SPECIFIC LIPID-TRANSFER PROTEIN 2-RELATED"/>
    <property type="match status" value="1"/>
</dbReference>
<dbReference type="SUPFAM" id="SSF47699">
    <property type="entry name" value="Bifunctional inhibitor/lipid-transfer protein/seed storage 2S albumin"/>
    <property type="match status" value="1"/>
</dbReference>
<dbReference type="CDD" id="cd01960">
    <property type="entry name" value="nsLTP1"/>
    <property type="match status" value="1"/>
</dbReference>
<keyword evidence="3" id="KW-1015">Disulfide bond</keyword>
<dbReference type="PROSITE" id="PS00597">
    <property type="entry name" value="PLANT_LTP"/>
    <property type="match status" value="1"/>
</dbReference>
<dbReference type="GO" id="GO:0006869">
    <property type="term" value="P:lipid transport"/>
    <property type="evidence" value="ECO:0007669"/>
    <property type="project" value="InterPro"/>
</dbReference>
<dbReference type="EMBL" id="AF439280">
    <property type="protein sequence ID" value="AAL32039.1"/>
    <property type="molecule type" value="mRNA"/>
</dbReference>
<reference evidence="7" key="1">
    <citation type="submission" date="2001-10" db="EMBL/GenBank/DDBJ databases">
        <title>Stress-induced gene in Retama raetam.</title>
        <authorList>
            <person name="Pnueli L."/>
            <person name="Mittler R."/>
        </authorList>
    </citation>
    <scope>NUCLEOTIDE SEQUENCE</scope>
</reference>